<evidence type="ECO:0000313" key="1">
    <source>
        <dbReference type="EMBL" id="KXA64579.1"/>
    </source>
</evidence>
<dbReference type="Proteomes" id="UP000070226">
    <property type="component" value="Unassembled WGS sequence"/>
</dbReference>
<organism evidence="1">
    <name type="scientific">Veillonella atypica</name>
    <dbReference type="NCBI Taxonomy" id="39777"/>
    <lineage>
        <taxon>Bacteria</taxon>
        <taxon>Bacillati</taxon>
        <taxon>Bacillota</taxon>
        <taxon>Negativicutes</taxon>
        <taxon>Veillonellales</taxon>
        <taxon>Veillonellaceae</taxon>
        <taxon>Veillonella</taxon>
    </lineage>
</organism>
<comment type="caution">
    <text evidence="1">The sequence shown here is derived from an EMBL/GenBank/DDBJ whole genome shotgun (WGS) entry which is preliminary data.</text>
</comment>
<name>A0A133S514_9FIRM</name>
<sequence length="42" mass="4916">MRSYELEQACSISELAYLYEAYELEQACSISETTYPYRVPTN</sequence>
<dbReference type="PATRIC" id="fig|39777.7.peg.889"/>
<gene>
    <name evidence="1" type="ORF">HMPREF3233_00911</name>
</gene>
<evidence type="ECO:0000313" key="2">
    <source>
        <dbReference type="Proteomes" id="UP000070226"/>
    </source>
</evidence>
<accession>A0A133S514</accession>
<dbReference type="AlphaFoldDB" id="A0A133S514"/>
<protein>
    <submittedName>
        <fullName evidence="1">Uncharacterized protein</fullName>
    </submittedName>
</protein>
<proteinExistence type="predicted"/>
<dbReference type="EMBL" id="LRQT01000023">
    <property type="protein sequence ID" value="KXA64579.1"/>
    <property type="molecule type" value="Genomic_DNA"/>
</dbReference>
<reference evidence="1 2" key="1">
    <citation type="submission" date="2016-01" db="EMBL/GenBank/DDBJ databases">
        <authorList>
            <person name="Oliw E.H."/>
        </authorList>
    </citation>
    <scope>NUCLEOTIDE SEQUENCE [LARGE SCALE GENOMIC DNA]</scope>
    <source>
        <strain evidence="1 2">CMW7756B</strain>
    </source>
</reference>